<proteinExistence type="predicted"/>
<sequence>RTEPRPTLPWTRRPSTTTVIPTEERRGKLEAKDGGLGLPLTIAIPVIIVVLVLAVVILVYMFRRRHIRDDPEKASEHGDIGSISKKDLEKGLSDIEDVFTDDTNQTNVNSTVNEPLLSNSPADDETPADDERQEPSAENDDGSGYVRLANQDQDPDRNVVVSLELPTQAGGDNEQGEDEISDEDEDDGIEEALEKADKAGPLSLGTPRTRRIQKKLKPVVNEIKEHGVEFLHPVPDEFKRQSAQREPRNVQT</sequence>
<gene>
    <name evidence="3" type="ORF">BaRGS_00018437</name>
</gene>
<name>A0ABD0KT66_9CAEN</name>
<organism evidence="3 4">
    <name type="scientific">Batillaria attramentaria</name>
    <dbReference type="NCBI Taxonomy" id="370345"/>
    <lineage>
        <taxon>Eukaryota</taxon>
        <taxon>Metazoa</taxon>
        <taxon>Spiralia</taxon>
        <taxon>Lophotrochozoa</taxon>
        <taxon>Mollusca</taxon>
        <taxon>Gastropoda</taxon>
        <taxon>Caenogastropoda</taxon>
        <taxon>Sorbeoconcha</taxon>
        <taxon>Cerithioidea</taxon>
        <taxon>Batillariidae</taxon>
        <taxon>Batillaria</taxon>
    </lineage>
</organism>
<accession>A0ABD0KT66</accession>
<feature type="transmembrane region" description="Helical" evidence="2">
    <location>
        <begin position="42"/>
        <end position="62"/>
    </location>
</feature>
<evidence type="ECO:0000313" key="4">
    <source>
        <dbReference type="Proteomes" id="UP001519460"/>
    </source>
</evidence>
<dbReference type="AlphaFoldDB" id="A0ABD0KT66"/>
<evidence type="ECO:0000256" key="2">
    <source>
        <dbReference type="SAM" id="Phobius"/>
    </source>
</evidence>
<feature type="compositionally biased region" description="Polar residues" evidence="1">
    <location>
        <begin position="101"/>
        <end position="121"/>
    </location>
</feature>
<protein>
    <submittedName>
        <fullName evidence="3">Uncharacterized protein</fullName>
    </submittedName>
</protein>
<keyword evidence="4" id="KW-1185">Reference proteome</keyword>
<keyword evidence="2" id="KW-1133">Transmembrane helix</keyword>
<feature type="region of interest" description="Disordered" evidence="1">
    <location>
        <begin position="99"/>
        <end position="206"/>
    </location>
</feature>
<evidence type="ECO:0000313" key="3">
    <source>
        <dbReference type="EMBL" id="KAK7490276.1"/>
    </source>
</evidence>
<feature type="compositionally biased region" description="Acidic residues" evidence="1">
    <location>
        <begin position="174"/>
        <end position="191"/>
    </location>
</feature>
<keyword evidence="2" id="KW-0472">Membrane</keyword>
<reference evidence="3 4" key="1">
    <citation type="journal article" date="2023" name="Sci. Data">
        <title>Genome assembly of the Korean intertidal mud-creeper Batillaria attramentaria.</title>
        <authorList>
            <person name="Patra A.K."/>
            <person name="Ho P.T."/>
            <person name="Jun S."/>
            <person name="Lee S.J."/>
            <person name="Kim Y."/>
            <person name="Won Y.J."/>
        </authorList>
    </citation>
    <scope>NUCLEOTIDE SEQUENCE [LARGE SCALE GENOMIC DNA]</scope>
    <source>
        <strain evidence="3">Wonlab-2016</strain>
    </source>
</reference>
<keyword evidence="2" id="KW-0812">Transmembrane</keyword>
<dbReference type="EMBL" id="JACVVK020000128">
    <property type="protein sequence ID" value="KAK7490276.1"/>
    <property type="molecule type" value="Genomic_DNA"/>
</dbReference>
<feature type="non-terminal residue" evidence="3">
    <location>
        <position position="1"/>
    </location>
</feature>
<dbReference type="Proteomes" id="UP001519460">
    <property type="component" value="Unassembled WGS sequence"/>
</dbReference>
<evidence type="ECO:0000256" key="1">
    <source>
        <dbReference type="SAM" id="MobiDB-lite"/>
    </source>
</evidence>
<comment type="caution">
    <text evidence="3">The sequence shown here is derived from an EMBL/GenBank/DDBJ whole genome shotgun (WGS) entry which is preliminary data.</text>
</comment>